<dbReference type="Gene3D" id="3.30.70.270">
    <property type="match status" value="1"/>
</dbReference>
<organism evidence="1 2">
    <name type="scientific">Cymbomonas tetramitiformis</name>
    <dbReference type="NCBI Taxonomy" id="36881"/>
    <lineage>
        <taxon>Eukaryota</taxon>
        <taxon>Viridiplantae</taxon>
        <taxon>Chlorophyta</taxon>
        <taxon>Pyramimonadophyceae</taxon>
        <taxon>Pyramimonadales</taxon>
        <taxon>Pyramimonadaceae</taxon>
        <taxon>Cymbomonas</taxon>
    </lineage>
</organism>
<dbReference type="PANTHER" id="PTHR33050">
    <property type="entry name" value="REVERSE TRANSCRIPTASE DOMAIN-CONTAINING PROTEIN"/>
    <property type="match status" value="1"/>
</dbReference>
<dbReference type="PANTHER" id="PTHR33050:SF7">
    <property type="entry name" value="RIBONUCLEASE H"/>
    <property type="match status" value="1"/>
</dbReference>
<protein>
    <recommendedName>
        <fullName evidence="3">Reverse transcriptase</fullName>
    </recommendedName>
</protein>
<dbReference type="InterPro" id="IPR043128">
    <property type="entry name" value="Rev_trsase/Diguanyl_cyclase"/>
</dbReference>
<gene>
    <name evidence="1" type="ORF">CYMTET_45319</name>
</gene>
<dbReference type="EMBL" id="LGRX02031023">
    <property type="protein sequence ID" value="KAK3245094.1"/>
    <property type="molecule type" value="Genomic_DNA"/>
</dbReference>
<dbReference type="AlphaFoldDB" id="A0AAE0EYP8"/>
<reference evidence="1 2" key="1">
    <citation type="journal article" date="2015" name="Genome Biol. Evol.">
        <title>Comparative Genomics of a Bacterivorous Green Alga Reveals Evolutionary Causalities and Consequences of Phago-Mixotrophic Mode of Nutrition.</title>
        <authorList>
            <person name="Burns J.A."/>
            <person name="Paasch A."/>
            <person name="Narechania A."/>
            <person name="Kim E."/>
        </authorList>
    </citation>
    <scope>NUCLEOTIDE SEQUENCE [LARGE SCALE GENOMIC DNA]</scope>
    <source>
        <strain evidence="1 2">PLY_AMNH</strain>
    </source>
</reference>
<dbReference type="SUPFAM" id="SSF56672">
    <property type="entry name" value="DNA/RNA polymerases"/>
    <property type="match status" value="1"/>
</dbReference>
<evidence type="ECO:0000313" key="2">
    <source>
        <dbReference type="Proteomes" id="UP001190700"/>
    </source>
</evidence>
<accession>A0AAE0EYP8</accession>
<dbReference type="Proteomes" id="UP001190700">
    <property type="component" value="Unassembled WGS sequence"/>
</dbReference>
<keyword evidence="2" id="KW-1185">Reference proteome</keyword>
<comment type="caution">
    <text evidence="1">The sequence shown here is derived from an EMBL/GenBank/DDBJ whole genome shotgun (WGS) entry which is preliminary data.</text>
</comment>
<name>A0AAE0EYP8_9CHLO</name>
<sequence length="465" mass="53308">MCLAPSCPVPTFPSGIGQKVEPTLQERVRQRKGAWRVAGANAEVLQWVSRGVKINWTRGPPATFDHGVSLQDLAATQHTWLEKQAKRHVDNGARVVEHLGLEVDFKEGVFRVTHARLKKITSKATDLLCEASRERRWVPARKLAAFNRLCQSVYLAVPVARLHLRELFFVLAKKRSWGAKVKLTRQSFGNLEWWKRLPSSQQVEQAEDLEEFVASKQRAVMNTAAKQAAKAVGRFPDRGPAEGLAPAINALSTNLLGITVQDGDAEEKLRRLAEHNDWYFSFDLQDGYHYVGIDPEFQKFMQFDVQGELYPCSALPFGWNDSPRRPDLVEQEFCLTWTFFCCWPAARRRPTSCGIAEQRWLPTRKLTAFNSLCQSVYMVVHAARLFCKWNGRKIWRCPARAKLHTDASLMAWVGVLNLKQEARGFWDDNLWRVHIMRLELEAVYKAVQTFLRELTGKVVRRYCDN</sequence>
<dbReference type="Gene3D" id="3.10.10.10">
    <property type="entry name" value="HIV Type 1 Reverse Transcriptase, subunit A, domain 1"/>
    <property type="match status" value="1"/>
</dbReference>
<evidence type="ECO:0000313" key="1">
    <source>
        <dbReference type="EMBL" id="KAK3245094.1"/>
    </source>
</evidence>
<dbReference type="InterPro" id="IPR043502">
    <property type="entry name" value="DNA/RNA_pol_sf"/>
</dbReference>
<evidence type="ECO:0008006" key="3">
    <source>
        <dbReference type="Google" id="ProtNLM"/>
    </source>
</evidence>
<proteinExistence type="predicted"/>
<dbReference type="InterPro" id="IPR052055">
    <property type="entry name" value="Hepadnavirus_pol/RT"/>
</dbReference>